<dbReference type="Proteomes" id="UP001162780">
    <property type="component" value="Chromosome"/>
</dbReference>
<evidence type="ECO:0000313" key="3">
    <source>
        <dbReference type="EMBL" id="WAR44416.1"/>
    </source>
</evidence>
<keyword evidence="2" id="KW-0812">Transmembrane</keyword>
<evidence type="ECO:0000256" key="1">
    <source>
        <dbReference type="SAM" id="MobiDB-lite"/>
    </source>
</evidence>
<dbReference type="EMBL" id="CP113517">
    <property type="protein sequence ID" value="WAR44416.1"/>
    <property type="molecule type" value="Genomic_DNA"/>
</dbReference>
<dbReference type="RefSeq" id="WP_255189392.1">
    <property type="nucleotide sequence ID" value="NZ_CP113517.1"/>
</dbReference>
<keyword evidence="2" id="KW-1133">Transmembrane helix</keyword>
<name>A0ABY7GIQ1_9GAMM</name>
<accession>A0ABY7GIQ1</accession>
<sequence length="259" mass="28488">MATLQDLLGILNTVDTAQLTAILALVSLVLIVLIYLAIRRRENDNNLAIPEPERNSRRSHRPEPAPRPVNPQARLNEAVIKPQVKPTPAPIIESAPSIAEKPMATAVSSARTSEIPAIPQDSILRRHYLANLEAEKRARANPYPTDSVLRRHYDALHRLAVDTRVGSENPASNTIRVAPTSPKASIIEKAIGKESLAGSPAANPRENMCLPQDSVLQRHFLSQLRAEIEAGFCARPTDSVLRRHYDSLIASELKKRLTG</sequence>
<evidence type="ECO:0000256" key="2">
    <source>
        <dbReference type="SAM" id="Phobius"/>
    </source>
</evidence>
<organism evidence="3 4">
    <name type="scientific">Methylomonas rapida</name>
    <dbReference type="NCBI Taxonomy" id="2963939"/>
    <lineage>
        <taxon>Bacteria</taxon>
        <taxon>Pseudomonadati</taxon>
        <taxon>Pseudomonadota</taxon>
        <taxon>Gammaproteobacteria</taxon>
        <taxon>Methylococcales</taxon>
        <taxon>Methylococcaceae</taxon>
        <taxon>Methylomonas</taxon>
    </lineage>
</organism>
<feature type="transmembrane region" description="Helical" evidence="2">
    <location>
        <begin position="20"/>
        <end position="38"/>
    </location>
</feature>
<keyword evidence="2" id="KW-0472">Membrane</keyword>
<gene>
    <name evidence="3" type="ORF">NM686_018985</name>
</gene>
<proteinExistence type="predicted"/>
<protein>
    <submittedName>
        <fullName evidence="3">Uncharacterized protein</fullName>
    </submittedName>
</protein>
<reference evidence="3" key="1">
    <citation type="submission" date="2022-11" db="EMBL/GenBank/DDBJ databases">
        <title>Methylomonas rapida sp. nov., Carotenoid-Producing Obligate Methanotrophs with High Growth Characteristics and Biotechnological Potential.</title>
        <authorList>
            <person name="Tikhonova E.N."/>
            <person name="Suleimanov R.Z."/>
            <person name="Miroshnikov K."/>
            <person name="Oshkin I.Y."/>
            <person name="Belova S.E."/>
            <person name="Danilova O.V."/>
            <person name="Ashikhmin A."/>
            <person name="Konopkin A."/>
            <person name="But S.Y."/>
            <person name="Khmelenina V.N."/>
            <person name="Kuznetsov N."/>
            <person name="Pimenov N.V."/>
            <person name="Dedysh S.N."/>
        </authorList>
    </citation>
    <scope>NUCLEOTIDE SEQUENCE</scope>
    <source>
        <strain evidence="3">MP1</strain>
    </source>
</reference>
<evidence type="ECO:0000313" key="4">
    <source>
        <dbReference type="Proteomes" id="UP001162780"/>
    </source>
</evidence>
<feature type="compositionally biased region" description="Basic and acidic residues" evidence="1">
    <location>
        <begin position="51"/>
        <end position="64"/>
    </location>
</feature>
<feature type="region of interest" description="Disordered" evidence="1">
    <location>
        <begin position="47"/>
        <end position="71"/>
    </location>
</feature>
<keyword evidence="4" id="KW-1185">Reference proteome</keyword>